<name>A0ACC5WDT0_PANGG</name>
<gene>
    <name evidence="1" type="ORF">PGIGA_G00189450</name>
</gene>
<evidence type="ECO:0000313" key="1">
    <source>
        <dbReference type="EMBL" id="MCI4376515.1"/>
    </source>
</evidence>
<accession>A0ACC5WDT0</accession>
<comment type="caution">
    <text evidence="1">The sequence shown here is derived from an EMBL/GenBank/DDBJ whole genome shotgun (WGS) entry which is preliminary data.</text>
</comment>
<proteinExistence type="predicted"/>
<dbReference type="EMBL" id="CM040456">
    <property type="protein sequence ID" value="MCI4376515.1"/>
    <property type="molecule type" value="Genomic_DNA"/>
</dbReference>
<keyword evidence="2" id="KW-1185">Reference proteome</keyword>
<evidence type="ECO:0000313" key="2">
    <source>
        <dbReference type="Proteomes" id="UP000829447"/>
    </source>
</evidence>
<protein>
    <submittedName>
        <fullName evidence="1">Uncharacterized protein</fullName>
    </submittedName>
</protein>
<reference evidence="1 2" key="1">
    <citation type="journal article" date="2022" name="bioRxiv">
        <title>An ancient truncated duplication of the anti-Mullerian hormone receptor type 2 gene is a potential conserved master sex determinant in the Pangasiidae catfish family.</title>
        <authorList>
            <person name="Wen M."/>
            <person name="Pan Q."/>
            <person name="Jouanno E."/>
            <person name="Montfort J."/>
            <person name="Zahm M."/>
            <person name="Cabau C."/>
            <person name="Klopp C."/>
            <person name="Iampietro C."/>
            <person name="Roques C."/>
            <person name="Bouchez O."/>
            <person name="Castinel A."/>
            <person name="Donnadieu C."/>
            <person name="Parrinello H."/>
            <person name="Poncet C."/>
            <person name="Belmonte E."/>
            <person name="Gautier V."/>
            <person name="Avarre J.-C."/>
            <person name="Dugue R."/>
            <person name="Gustiano R."/>
            <person name="Ha T.T.T."/>
            <person name="Campet M."/>
            <person name="Sriphairoj K."/>
            <person name="Ribolli J."/>
            <person name="de Almeida F.L."/>
            <person name="Desvignes T."/>
            <person name="Postlethwait J.H."/>
            <person name="Bucao C.F."/>
            <person name="Robinson-Rechavi M."/>
            <person name="Bobe J."/>
            <person name="Herpin A."/>
            <person name="Guiguen Y."/>
        </authorList>
    </citation>
    <scope>NUCLEOTIDE SEQUENCE [LARGE SCALE GENOMIC DNA]</scope>
    <source>
        <strain evidence="1">YG-Dec2019</strain>
    </source>
</reference>
<organism evidence="1 2">
    <name type="scientific">Pangasianodon gigas</name>
    <name type="common">Mekong giant catfish</name>
    <name type="synonym">Pangasius gigas</name>
    <dbReference type="NCBI Taxonomy" id="30993"/>
    <lineage>
        <taxon>Eukaryota</taxon>
        <taxon>Metazoa</taxon>
        <taxon>Chordata</taxon>
        <taxon>Craniata</taxon>
        <taxon>Vertebrata</taxon>
        <taxon>Euteleostomi</taxon>
        <taxon>Actinopterygii</taxon>
        <taxon>Neopterygii</taxon>
        <taxon>Teleostei</taxon>
        <taxon>Ostariophysi</taxon>
        <taxon>Siluriformes</taxon>
        <taxon>Pangasiidae</taxon>
        <taxon>Pangasianodon</taxon>
    </lineage>
</organism>
<dbReference type="Proteomes" id="UP000829447">
    <property type="component" value="Linkage Group LG3"/>
</dbReference>
<sequence>MSKHNGFGPGYFRMFENTRLMQTHEAVVDLVSGRPTQYEFLLNALGYGCGLGIDYLDYEDLTDDDDDDDGYGRQNNRYCGFAQNFLDKGLSKQLPAITHYKPVKRVTHEEAAKNAKELVAEEEKLKKKAEKKKQKKMRQRERRRLEKLEKENGNKHKAKQVDDDDDDDGDAVPVKSKPTERECENKKKTSNSVPPDPGPQCNSVATESSDSCDDDEDDDKESLVDELELDMSSCFVTNAAAIAKRKLEQKPKSDRKDKKAENFKKHDTAQKSTAEPQIKNVNEKEASEEPVKDNVTTSRELGVLGNKYAQTGNLDMAVKYFTEAIKHNPQEVKLFGNRSFCYEKMQQYEKALIDADIALSLNPTWIKGLYRKGKALVGLKRYYEARLTYKEVLKLDSSCTDAAQELMMVQIMQLMDMGYTREQSSNALIIHGTVEKALEALSGLHGNMAAAQVHVEEVRVCPERNPQPVKVPIRTVPQNPPKVSTAVPATPELFPVWVGDLVPAISELKLHELFSRFGPVHSIKLLSARRCAFVNYTNKDDCEKAIQEMHGFCIAGTRLVVRYPDRIHTHLGVSKAAATDAGKVNKFPDECFFWRTTGCIKNNRCSYRHVPEHKGIDRPKFK</sequence>